<evidence type="ECO:0000256" key="6">
    <source>
        <dbReference type="ARBA" id="ARBA00022840"/>
    </source>
</evidence>
<comment type="subcellular location">
    <subcellularLocation>
        <location evidence="8">Mitochondrion matrix</location>
    </subcellularLocation>
</comment>
<dbReference type="EC" id="2.7.11.-" evidence="8"/>
<keyword evidence="11" id="KW-1185">Reference proteome</keyword>
<evidence type="ECO:0000313" key="10">
    <source>
        <dbReference type="EMBL" id="QBM85860.1"/>
    </source>
</evidence>
<reference evidence="11" key="1">
    <citation type="submission" date="2019-03" db="EMBL/GenBank/DDBJ databases">
        <title>Snf2 controls pulcherriminic acid biosynthesis and connects pigmentation and antifungal activity of the yeast Metschnikowia pulcherrima.</title>
        <authorList>
            <person name="Gore-Lloyd D."/>
            <person name="Sumann I."/>
            <person name="Brachmann A.O."/>
            <person name="Schneeberger K."/>
            <person name="Ortiz-Merino R.A."/>
            <person name="Moreno-Beltran M."/>
            <person name="Schlaefli M."/>
            <person name="Kirner P."/>
            <person name="Santos Kron A."/>
            <person name="Wolfe K.H."/>
            <person name="Piel J."/>
            <person name="Ahrens C.H."/>
            <person name="Henk D."/>
            <person name="Freimoser F.M."/>
        </authorList>
    </citation>
    <scope>NUCLEOTIDE SEQUENCE [LARGE SCALE GENOMIC DNA]</scope>
    <source>
        <strain evidence="11">APC 1.2</strain>
    </source>
</reference>
<dbReference type="GO" id="GO:0004740">
    <property type="term" value="F:pyruvate dehydrogenase (acetyl-transferring) kinase activity"/>
    <property type="evidence" value="ECO:0007669"/>
    <property type="project" value="TreeGrafter"/>
</dbReference>
<sequence length="431" mass="49472">MLMVRPVSNFGRQTSRKWPLHMLSLGRRRKSTDAEKDFFKEYKVRSSLERLIYHYSNQPLSKFSMLGLYEQSRDLNKSNILEVARDTAESLLAYNARRLRNFRDLPYLVMLNPSISELYNMYLQSMSVLLKASLNPPATLAENENFASGVLSEFIEIHADALPTLSKGFAEVMHLMSNKQIKHFLDKHLEERISMRLVAHQHIQLTKSLAENTYVAGGDFNGIIKRLDIRDVIRRNAEHVNDLFLMKYDQTVNVKIDTTLHPGRFWTLREPASLEHQKDDGPIYFPYIEYHLDYIFQELFKNSFRAHIENGVPDPVQVTVSTSENPSYMELRIRDKGKGIPPNALQHMFDYLFTTYESNEGESFKTLNVPPGLGGNTVAGMGYGLPLSKSYIEIFNDTVSPLQDTPAVKGLLSVQTYWGWGTDVYLKTVGQ</sequence>
<dbReference type="InterPro" id="IPR036784">
    <property type="entry name" value="AK/P_DHK_N_sf"/>
</dbReference>
<dbReference type="Gene3D" id="3.30.565.10">
    <property type="entry name" value="Histidine kinase-like ATPase, C-terminal domain"/>
    <property type="match status" value="1"/>
</dbReference>
<protein>
    <recommendedName>
        <fullName evidence="8">Protein-serine/threonine kinase</fullName>
        <ecNumber evidence="8">2.7.11.-</ecNumber>
    </recommendedName>
</protein>
<gene>
    <name evidence="10" type="primary">MPUL0A04890</name>
    <name evidence="10" type="ORF">METSCH_A04890</name>
</gene>
<dbReference type="SUPFAM" id="SSF69012">
    <property type="entry name" value="alpha-ketoacid dehydrogenase kinase, N-terminal domain"/>
    <property type="match status" value="1"/>
</dbReference>
<dbReference type="InterPro" id="IPR003594">
    <property type="entry name" value="HATPase_dom"/>
</dbReference>
<keyword evidence="3 8" id="KW-0808">Transferase</keyword>
<evidence type="ECO:0000256" key="2">
    <source>
        <dbReference type="ARBA" id="ARBA00022553"/>
    </source>
</evidence>
<keyword evidence="5 8" id="KW-0418">Kinase</keyword>
<dbReference type="GO" id="GO:0005759">
    <property type="term" value="C:mitochondrial matrix"/>
    <property type="evidence" value="ECO:0007669"/>
    <property type="project" value="UniProtKB-SubCell"/>
</dbReference>
<comment type="similarity">
    <text evidence="1 8">Belongs to the PDK/BCKDK protein kinase family.</text>
</comment>
<dbReference type="STRING" id="2163413.A0A4P6XEZ5"/>
<dbReference type="AlphaFoldDB" id="A0A4P6XEZ5"/>
<evidence type="ECO:0000256" key="5">
    <source>
        <dbReference type="ARBA" id="ARBA00022777"/>
    </source>
</evidence>
<evidence type="ECO:0000256" key="1">
    <source>
        <dbReference type="ARBA" id="ARBA00006155"/>
    </source>
</evidence>
<dbReference type="InterPro" id="IPR039028">
    <property type="entry name" value="BCKD/PDK"/>
</dbReference>
<evidence type="ECO:0000256" key="4">
    <source>
        <dbReference type="ARBA" id="ARBA00022741"/>
    </source>
</evidence>
<evidence type="ECO:0000256" key="8">
    <source>
        <dbReference type="RuleBase" id="RU366032"/>
    </source>
</evidence>
<dbReference type="Gene3D" id="1.20.140.20">
    <property type="entry name" value="Alpha-ketoacid/pyruvate dehydrogenase kinase, N-terminal domain"/>
    <property type="match status" value="1"/>
</dbReference>
<evidence type="ECO:0000256" key="7">
    <source>
        <dbReference type="ARBA" id="ARBA00023128"/>
    </source>
</evidence>
<dbReference type="PROSITE" id="PS50109">
    <property type="entry name" value="HIS_KIN"/>
    <property type="match status" value="1"/>
</dbReference>
<keyword evidence="6 8" id="KW-0067">ATP-binding</keyword>
<dbReference type="Pfam" id="PF10436">
    <property type="entry name" value="BCDHK_Adom3"/>
    <property type="match status" value="1"/>
</dbReference>
<dbReference type="InterPro" id="IPR018955">
    <property type="entry name" value="BCDHK/PDK_N"/>
</dbReference>
<dbReference type="Proteomes" id="UP000292447">
    <property type="component" value="Chromosome I"/>
</dbReference>
<dbReference type="EMBL" id="CP034456">
    <property type="protein sequence ID" value="QBM85860.1"/>
    <property type="molecule type" value="Genomic_DNA"/>
</dbReference>
<dbReference type="SMART" id="SM00387">
    <property type="entry name" value="HATPase_c"/>
    <property type="match status" value="1"/>
</dbReference>
<dbReference type="PANTHER" id="PTHR11947:SF20">
    <property type="entry name" value="[3-METHYL-2-OXOBUTANOATE DEHYDROGENASE [LIPOAMIDE]] KINASE, MITOCHONDRIAL"/>
    <property type="match status" value="1"/>
</dbReference>
<dbReference type="InterPro" id="IPR036890">
    <property type="entry name" value="HATPase_C_sf"/>
</dbReference>
<proteinExistence type="inferred from homology"/>
<evidence type="ECO:0000256" key="3">
    <source>
        <dbReference type="ARBA" id="ARBA00022679"/>
    </source>
</evidence>
<feature type="domain" description="Histidine kinase" evidence="9">
    <location>
        <begin position="292"/>
        <end position="431"/>
    </location>
</feature>
<accession>A0A4P6XEZ5</accession>
<dbReference type="GO" id="GO:0005524">
    <property type="term" value="F:ATP binding"/>
    <property type="evidence" value="ECO:0007669"/>
    <property type="project" value="UniProtKB-UniRule"/>
</dbReference>
<dbReference type="InterPro" id="IPR005467">
    <property type="entry name" value="His_kinase_dom"/>
</dbReference>
<evidence type="ECO:0000313" key="11">
    <source>
        <dbReference type="Proteomes" id="UP000292447"/>
    </source>
</evidence>
<dbReference type="GO" id="GO:0010906">
    <property type="term" value="P:regulation of glucose metabolic process"/>
    <property type="evidence" value="ECO:0007669"/>
    <property type="project" value="TreeGrafter"/>
</dbReference>
<name>A0A4P6XEZ5_9ASCO</name>
<dbReference type="SUPFAM" id="SSF55874">
    <property type="entry name" value="ATPase domain of HSP90 chaperone/DNA topoisomerase II/histidine kinase"/>
    <property type="match status" value="1"/>
</dbReference>
<keyword evidence="2" id="KW-0597">Phosphoprotein</keyword>
<keyword evidence="7 8" id="KW-0496">Mitochondrion</keyword>
<evidence type="ECO:0000259" key="9">
    <source>
        <dbReference type="PROSITE" id="PS50109"/>
    </source>
</evidence>
<dbReference type="PANTHER" id="PTHR11947">
    <property type="entry name" value="PYRUVATE DEHYDROGENASE KINASE"/>
    <property type="match status" value="1"/>
</dbReference>
<dbReference type="Pfam" id="PF02518">
    <property type="entry name" value="HATPase_c"/>
    <property type="match status" value="1"/>
</dbReference>
<keyword evidence="4 8" id="KW-0547">Nucleotide-binding</keyword>
<organism evidence="10 11">
    <name type="scientific">Metschnikowia aff. pulcherrima</name>
    <dbReference type="NCBI Taxonomy" id="2163413"/>
    <lineage>
        <taxon>Eukaryota</taxon>
        <taxon>Fungi</taxon>
        <taxon>Dikarya</taxon>
        <taxon>Ascomycota</taxon>
        <taxon>Saccharomycotina</taxon>
        <taxon>Pichiomycetes</taxon>
        <taxon>Metschnikowiaceae</taxon>
        <taxon>Metschnikowia</taxon>
    </lineage>
</organism>